<dbReference type="InterPro" id="IPR041657">
    <property type="entry name" value="HTH_17"/>
</dbReference>
<dbReference type="Proteomes" id="UP000248806">
    <property type="component" value="Unassembled WGS sequence"/>
</dbReference>
<feature type="domain" description="Helix-turn-helix" evidence="1">
    <location>
        <begin position="9"/>
        <end position="58"/>
    </location>
</feature>
<keyword evidence="3" id="KW-1185">Reference proteome</keyword>
<name>A0A326TZX9_THEHA</name>
<dbReference type="InterPro" id="IPR010093">
    <property type="entry name" value="SinI_DNA-bd"/>
</dbReference>
<dbReference type="NCBIfam" id="TIGR01764">
    <property type="entry name" value="excise"/>
    <property type="match status" value="1"/>
</dbReference>
<protein>
    <submittedName>
        <fullName evidence="2">Excisionase family DNA binding protein</fullName>
    </submittedName>
</protein>
<dbReference type="Pfam" id="PF12728">
    <property type="entry name" value="HTH_17"/>
    <property type="match status" value="1"/>
</dbReference>
<accession>A0A326TZX9</accession>
<evidence type="ECO:0000259" key="1">
    <source>
        <dbReference type="Pfam" id="PF12728"/>
    </source>
</evidence>
<gene>
    <name evidence="2" type="ORF">EI42_05014</name>
</gene>
<evidence type="ECO:0000313" key="3">
    <source>
        <dbReference type="Proteomes" id="UP000248806"/>
    </source>
</evidence>
<dbReference type="EMBL" id="QKUF01000026">
    <property type="protein sequence ID" value="PZW23392.1"/>
    <property type="molecule type" value="Genomic_DNA"/>
</dbReference>
<evidence type="ECO:0000313" key="2">
    <source>
        <dbReference type="EMBL" id="PZW23392.1"/>
    </source>
</evidence>
<dbReference type="GO" id="GO:0003677">
    <property type="term" value="F:DNA binding"/>
    <property type="evidence" value="ECO:0007669"/>
    <property type="project" value="InterPro"/>
</dbReference>
<comment type="caution">
    <text evidence="2">The sequence shown here is derived from an EMBL/GenBank/DDBJ whole genome shotgun (WGS) entry which is preliminary data.</text>
</comment>
<reference evidence="2 3" key="1">
    <citation type="submission" date="2018-06" db="EMBL/GenBank/DDBJ databases">
        <title>Genomic Encyclopedia of Archaeal and Bacterial Type Strains, Phase II (KMG-II): from individual species to whole genera.</title>
        <authorList>
            <person name="Goeker M."/>
        </authorList>
    </citation>
    <scope>NUCLEOTIDE SEQUENCE [LARGE SCALE GENOMIC DNA]</scope>
    <source>
        <strain evidence="2 3">ATCC BAA-1881</strain>
    </source>
</reference>
<organism evidence="2 3">
    <name type="scientific">Thermosporothrix hazakensis</name>
    <dbReference type="NCBI Taxonomy" id="644383"/>
    <lineage>
        <taxon>Bacteria</taxon>
        <taxon>Bacillati</taxon>
        <taxon>Chloroflexota</taxon>
        <taxon>Ktedonobacteria</taxon>
        <taxon>Ktedonobacterales</taxon>
        <taxon>Thermosporotrichaceae</taxon>
        <taxon>Thermosporothrix</taxon>
    </lineage>
</organism>
<sequence>MEPEKPEPMLTVEDLCDILRLNKKAVQKMLRQGTITAHKINNKEWRVSRAALQDYLDRTSNKPGSKQ</sequence>
<dbReference type="AlphaFoldDB" id="A0A326TZX9"/>
<proteinExistence type="predicted"/>